<evidence type="ECO:0000313" key="3">
    <source>
        <dbReference type="Proteomes" id="UP000664303"/>
    </source>
</evidence>
<keyword evidence="3" id="KW-1185">Reference proteome</keyword>
<reference evidence="2" key="1">
    <citation type="submission" date="2021-02" db="EMBL/GenBank/DDBJ databases">
        <title>PHA producing bacteria isolated from coastal sediment in Guangdong, Shenzhen.</title>
        <authorList>
            <person name="Zheng W."/>
            <person name="Yu S."/>
            <person name="Huang Y."/>
        </authorList>
    </citation>
    <scope>NUCLEOTIDE SEQUENCE</scope>
    <source>
        <strain evidence="2">TN14-10</strain>
    </source>
</reference>
<dbReference type="EMBL" id="JAFKCZ010000002">
    <property type="protein sequence ID" value="MBN7795598.1"/>
    <property type="molecule type" value="Genomic_DNA"/>
</dbReference>
<dbReference type="Proteomes" id="UP000664303">
    <property type="component" value="Unassembled WGS sequence"/>
</dbReference>
<proteinExistence type="predicted"/>
<feature type="domain" description="SnoaL-like" evidence="1">
    <location>
        <begin position="5"/>
        <end position="129"/>
    </location>
</feature>
<gene>
    <name evidence="2" type="ORF">JYP50_03280</name>
</gene>
<evidence type="ECO:0000313" key="2">
    <source>
        <dbReference type="EMBL" id="MBN7795598.1"/>
    </source>
</evidence>
<sequence>MERGSERYEIEQLLYQYAWMVDEREWSLMDTIFEPGASLDYTSCGGQHGPYRSTLEWLARALSAWPINLHFVSNIRIDLESPDRASSRCYFMAPMGRHLEDGTQECITNAGYYLDTLVRLPEGWRIRERVCRQTVMIGNLPQEYKIPQ</sequence>
<dbReference type="AlphaFoldDB" id="A0A939DCB1"/>
<dbReference type="SUPFAM" id="SSF54427">
    <property type="entry name" value="NTF2-like"/>
    <property type="match status" value="1"/>
</dbReference>
<protein>
    <submittedName>
        <fullName evidence="2">Nuclear transport factor 2 family protein</fullName>
    </submittedName>
</protein>
<dbReference type="RefSeq" id="WP_206559041.1">
    <property type="nucleotide sequence ID" value="NZ_JAFKCZ010000002.1"/>
</dbReference>
<dbReference type="CDD" id="cd00531">
    <property type="entry name" value="NTF2_like"/>
    <property type="match status" value="1"/>
</dbReference>
<evidence type="ECO:0000259" key="1">
    <source>
        <dbReference type="Pfam" id="PF13577"/>
    </source>
</evidence>
<organism evidence="2 3">
    <name type="scientific">Parahaliea mediterranea</name>
    <dbReference type="NCBI Taxonomy" id="651086"/>
    <lineage>
        <taxon>Bacteria</taxon>
        <taxon>Pseudomonadati</taxon>
        <taxon>Pseudomonadota</taxon>
        <taxon>Gammaproteobacteria</taxon>
        <taxon>Cellvibrionales</taxon>
        <taxon>Halieaceae</taxon>
        <taxon>Parahaliea</taxon>
    </lineage>
</organism>
<comment type="caution">
    <text evidence="2">The sequence shown here is derived from an EMBL/GenBank/DDBJ whole genome shotgun (WGS) entry which is preliminary data.</text>
</comment>
<name>A0A939DCB1_9GAMM</name>
<dbReference type="Pfam" id="PF13577">
    <property type="entry name" value="SnoaL_4"/>
    <property type="match status" value="1"/>
</dbReference>
<dbReference type="Gene3D" id="3.10.450.50">
    <property type="match status" value="1"/>
</dbReference>
<accession>A0A939DCB1</accession>
<dbReference type="InterPro" id="IPR032710">
    <property type="entry name" value="NTF2-like_dom_sf"/>
</dbReference>
<dbReference type="InterPro" id="IPR037401">
    <property type="entry name" value="SnoaL-like"/>
</dbReference>